<evidence type="ECO:0000259" key="4">
    <source>
        <dbReference type="SMART" id="SM00563"/>
    </source>
</evidence>
<sequence>MKKGLYSFIYYRLLGWKTNVTVPNYDKCVICAAPHTSNWDLFIGKLFYGAIGRKTSFMMKKEWFFFPLGLIFKAVGGIPVDRSRKSSLVDQMARKFAGSKQFHLAITPEGTRKANPNWKKGFYFIALKAQVPIMLIGIDYPTKTITSTKAIMPTGDIEKDMHEIKLYFKDFQGKNPENFSIGTI</sequence>
<accession>A0A380YLJ1</accession>
<evidence type="ECO:0000313" key="12">
    <source>
        <dbReference type="Proteomes" id="UP000335496"/>
    </source>
</evidence>
<dbReference type="Proteomes" id="UP000520291">
    <property type="component" value="Unassembled WGS sequence"/>
</dbReference>
<dbReference type="Proteomes" id="UP000679226">
    <property type="component" value="Chromosome"/>
</dbReference>
<feature type="domain" description="Phospholipid/glycerol acyltransferase" evidence="4">
    <location>
        <begin position="29"/>
        <end position="141"/>
    </location>
</feature>
<dbReference type="Proteomes" id="UP000335496">
    <property type="component" value="Unassembled WGS sequence"/>
</dbReference>
<reference evidence="5 12" key="2">
    <citation type="journal article" date="2019" name="Nat. Med.">
        <title>A library of human gut bacterial isolates paired with longitudinal multiomics data enables mechanistic microbiome research.</title>
        <authorList>
            <person name="Poyet M."/>
            <person name="Groussin M."/>
            <person name="Gibbons S.M."/>
            <person name="Avila-Pacheco J."/>
            <person name="Jiang X."/>
            <person name="Kearney S.M."/>
            <person name="Perrotta A.R."/>
            <person name="Berdy B."/>
            <person name="Zhao S."/>
            <person name="Lieberman T.D."/>
            <person name="Swanson P.K."/>
            <person name="Smith M."/>
            <person name="Roesemann S."/>
            <person name="Alexander J.E."/>
            <person name="Rich S.A."/>
            <person name="Livny J."/>
            <person name="Vlamakis H."/>
            <person name="Clish C."/>
            <person name="Bullock K."/>
            <person name="Deik A."/>
            <person name="Scott J."/>
            <person name="Pierce K.A."/>
            <person name="Xavier R.J."/>
            <person name="Alm E.J."/>
        </authorList>
    </citation>
    <scope>NUCLEOTIDE SEQUENCE [LARGE SCALE GENOMIC DNA]</scope>
    <source>
        <strain evidence="5 12">BIOML-A1</strain>
    </source>
</reference>
<reference evidence="9 10" key="1">
    <citation type="submission" date="2018-06" db="EMBL/GenBank/DDBJ databases">
        <authorList>
            <consortium name="Pathogen Informatics"/>
            <person name="Doyle S."/>
        </authorList>
    </citation>
    <scope>NUCLEOTIDE SEQUENCE [LARGE SCALE GENOMIC DNA]</scope>
    <source>
        <strain evidence="9 10">NCTC11155</strain>
    </source>
</reference>
<evidence type="ECO:0000313" key="6">
    <source>
        <dbReference type="EMBL" id="NME87075.1"/>
    </source>
</evidence>
<dbReference type="PANTHER" id="PTHR10434:SF9">
    <property type="entry name" value="PHOSPHOLIPID_GLYCEROL ACYLTRANSFERASE DOMAIN-CONTAINING PROTEIN"/>
    <property type="match status" value="1"/>
</dbReference>
<dbReference type="EMBL" id="VVZX01000014">
    <property type="protein sequence ID" value="KAA5273479.1"/>
    <property type="molecule type" value="Genomic_DNA"/>
</dbReference>
<dbReference type="EMBL" id="RCXL01000015">
    <property type="protein sequence ID" value="RYT73151.1"/>
    <property type="molecule type" value="Genomic_DNA"/>
</dbReference>
<dbReference type="STRING" id="483216.BACEGG_02103"/>
<dbReference type="EMBL" id="CP072227">
    <property type="protein sequence ID" value="QUT43517.1"/>
    <property type="molecule type" value="Genomic_DNA"/>
</dbReference>
<dbReference type="GeneID" id="93071612"/>
<evidence type="ECO:0000256" key="2">
    <source>
        <dbReference type="ARBA" id="ARBA00022679"/>
    </source>
</evidence>
<protein>
    <submittedName>
        <fullName evidence="5 9">Acyltransferase</fullName>
    </submittedName>
</protein>
<dbReference type="RefSeq" id="WP_004290416.1">
    <property type="nucleotide sequence ID" value="NZ_CABKNQ010000018.1"/>
</dbReference>
<evidence type="ECO:0000313" key="10">
    <source>
        <dbReference type="Proteomes" id="UP000254424"/>
    </source>
</evidence>
<evidence type="ECO:0000313" key="8">
    <source>
        <dbReference type="EMBL" id="RYT73151.1"/>
    </source>
</evidence>
<dbReference type="KEGG" id="beg:INE88_00299"/>
<evidence type="ECO:0000313" key="11">
    <source>
        <dbReference type="Proteomes" id="UP000291917"/>
    </source>
</evidence>
<dbReference type="Proteomes" id="UP000254424">
    <property type="component" value="Unassembled WGS sequence"/>
</dbReference>
<dbReference type="EMBL" id="JABAGL010000019">
    <property type="protein sequence ID" value="NME87075.1"/>
    <property type="molecule type" value="Genomic_DNA"/>
</dbReference>
<gene>
    <name evidence="8" type="ORF">EAJ03_10805</name>
    <name evidence="5" type="ORF">F2Z23_11390</name>
    <name evidence="6" type="ORF">HF841_13785</name>
    <name evidence="7" type="ORF">INE88_00299</name>
    <name evidence="9" type="ORF">NCTC11155_01715</name>
</gene>
<evidence type="ECO:0000256" key="1">
    <source>
        <dbReference type="ARBA" id="ARBA00005189"/>
    </source>
</evidence>
<reference evidence="7" key="5">
    <citation type="journal article" date="2021" name="PLoS Genet.">
        <title>Mobile Type VI secretion system loci of the gut Bacteroidales display extensive intra-ecosystem transfer, multi-species spread and geographical clustering.</title>
        <authorList>
            <person name="Garcia-Bayona L."/>
            <person name="Coyne M.J."/>
            <person name="Comstock L.E."/>
        </authorList>
    </citation>
    <scope>NUCLEOTIDE SEQUENCE</scope>
    <source>
        <strain evidence="7">CL11T00C20</strain>
    </source>
</reference>
<dbReference type="AlphaFoldDB" id="A0A380YLJ1"/>
<evidence type="ECO:0000256" key="3">
    <source>
        <dbReference type="ARBA" id="ARBA00023315"/>
    </source>
</evidence>
<keyword evidence="2 9" id="KW-0808">Transferase</keyword>
<dbReference type="Pfam" id="PF01553">
    <property type="entry name" value="Acyltransferase"/>
    <property type="match status" value="1"/>
</dbReference>
<reference evidence="6 13" key="4">
    <citation type="submission" date="2020-04" db="EMBL/GenBank/DDBJ databases">
        <authorList>
            <person name="Hitch T.C.A."/>
            <person name="Wylensek D."/>
            <person name="Clavel T."/>
        </authorList>
    </citation>
    <scope>NUCLEOTIDE SEQUENCE [LARGE SCALE GENOMIC DNA]</scope>
    <source>
        <strain evidence="6 13">WCA3-601-WT-5E</strain>
    </source>
</reference>
<dbReference type="InterPro" id="IPR002123">
    <property type="entry name" value="Plipid/glycerol_acylTrfase"/>
</dbReference>
<comment type="pathway">
    <text evidence="1">Lipid metabolism.</text>
</comment>
<evidence type="ECO:0000313" key="9">
    <source>
        <dbReference type="EMBL" id="SUV29725.1"/>
    </source>
</evidence>
<evidence type="ECO:0000313" key="7">
    <source>
        <dbReference type="EMBL" id="QUT43517.1"/>
    </source>
</evidence>
<proteinExistence type="predicted"/>
<evidence type="ECO:0000313" key="13">
    <source>
        <dbReference type="Proteomes" id="UP000520291"/>
    </source>
</evidence>
<dbReference type="SUPFAM" id="SSF69593">
    <property type="entry name" value="Glycerol-3-phosphate (1)-acyltransferase"/>
    <property type="match status" value="1"/>
</dbReference>
<keyword evidence="3 9" id="KW-0012">Acyltransferase</keyword>
<dbReference type="GO" id="GO:0003841">
    <property type="term" value="F:1-acylglycerol-3-phosphate O-acyltransferase activity"/>
    <property type="evidence" value="ECO:0007669"/>
    <property type="project" value="TreeGrafter"/>
</dbReference>
<dbReference type="SMART" id="SM00563">
    <property type="entry name" value="PlsC"/>
    <property type="match status" value="1"/>
</dbReference>
<evidence type="ECO:0000313" key="5">
    <source>
        <dbReference type="EMBL" id="KAA5273479.1"/>
    </source>
</evidence>
<dbReference type="GO" id="GO:0006654">
    <property type="term" value="P:phosphatidic acid biosynthetic process"/>
    <property type="evidence" value="ECO:0007669"/>
    <property type="project" value="TreeGrafter"/>
</dbReference>
<reference evidence="8 11" key="3">
    <citation type="journal article" date="2019" name="Science, e1252229">
        <title>Invertible promoters mediate bacterial phase variation, antibiotic resistance, and host adaptation in the gut.</title>
        <authorList>
            <person name="Jiang X."/>
            <person name="Hall A.B."/>
            <person name="Arthur T.D."/>
            <person name="Plichta D.R."/>
            <person name="Covington C.T."/>
            <person name="Poyet M."/>
            <person name="Crothers J."/>
            <person name="Moses P.L."/>
            <person name="Tolonen A.C."/>
            <person name="Vlamakis H."/>
            <person name="Alm E.J."/>
            <person name="Xavier R.J."/>
        </authorList>
    </citation>
    <scope>NUCLEOTIDE SEQUENCE [LARGE SCALE GENOMIC DNA]</scope>
    <source>
        <strain evidence="8">Bj_0095</strain>
        <strain evidence="11">bj_0095</strain>
    </source>
</reference>
<dbReference type="CDD" id="cd07988">
    <property type="entry name" value="LPLAT_ABO13168-like"/>
    <property type="match status" value="1"/>
</dbReference>
<keyword evidence="12" id="KW-1185">Reference proteome</keyword>
<dbReference type="Proteomes" id="UP000291917">
    <property type="component" value="Unassembled WGS sequence"/>
</dbReference>
<dbReference type="EMBL" id="UFSX01000001">
    <property type="protein sequence ID" value="SUV29725.1"/>
    <property type="molecule type" value="Genomic_DNA"/>
</dbReference>
<dbReference type="PANTHER" id="PTHR10434">
    <property type="entry name" value="1-ACYL-SN-GLYCEROL-3-PHOSPHATE ACYLTRANSFERASE"/>
    <property type="match status" value="1"/>
</dbReference>
<organism evidence="9 10">
    <name type="scientific">Bacteroides eggerthii</name>
    <dbReference type="NCBI Taxonomy" id="28111"/>
    <lineage>
        <taxon>Bacteria</taxon>
        <taxon>Pseudomonadati</taxon>
        <taxon>Bacteroidota</taxon>
        <taxon>Bacteroidia</taxon>
        <taxon>Bacteroidales</taxon>
        <taxon>Bacteroidaceae</taxon>
        <taxon>Bacteroides</taxon>
    </lineage>
</organism>
<name>A0A380YLJ1_9BACE</name>
<dbReference type="OrthoDB" id="9796839at2"/>